<keyword evidence="1" id="KW-0812">Transmembrane</keyword>
<organism evidence="2 3">
    <name type="scientific">Mycolicibacterium elephantis</name>
    <dbReference type="NCBI Taxonomy" id="81858"/>
    <lineage>
        <taxon>Bacteria</taxon>
        <taxon>Bacillati</taxon>
        <taxon>Actinomycetota</taxon>
        <taxon>Actinomycetes</taxon>
        <taxon>Mycobacteriales</taxon>
        <taxon>Mycobacteriaceae</taxon>
        <taxon>Mycolicibacterium</taxon>
    </lineage>
</organism>
<evidence type="ECO:0000313" key="3">
    <source>
        <dbReference type="Proteomes" id="UP000192772"/>
    </source>
</evidence>
<comment type="caution">
    <text evidence="2">The sequence shown here is derived from an EMBL/GenBank/DDBJ whole genome shotgun (WGS) entry which is preliminary data.</text>
</comment>
<evidence type="ECO:0000313" key="2">
    <source>
        <dbReference type="EMBL" id="ORA59816.1"/>
    </source>
</evidence>
<proteinExistence type="predicted"/>
<name>A0A0M2ZIY9_9MYCO</name>
<accession>A0A1A0Q4X1</accession>
<gene>
    <name evidence="2" type="ORF">BST23_23825</name>
</gene>
<dbReference type="AlphaFoldDB" id="A0A0M2ZIY9"/>
<feature type="transmembrane region" description="Helical" evidence="1">
    <location>
        <begin position="12"/>
        <end position="32"/>
    </location>
</feature>
<sequence>MSQRHHRLAYTGIIAAVLLGIGLFAMNFPVFLDTYDQWGFQIKCGTGYVSDLTQAAAVVGDTNYVDECETALLTRRLWTIPLAVISGLVLLGVVVASATTSVRESLVPHHDAD</sequence>
<keyword evidence="1" id="KW-1133">Transmembrane helix</keyword>
<dbReference type="OrthoDB" id="4762524at2"/>
<protein>
    <recommendedName>
        <fullName evidence="4">Transmembrane protein</fullName>
    </recommendedName>
</protein>
<keyword evidence="1" id="KW-0472">Membrane</keyword>
<dbReference type="STRING" id="81858.BST23_23825"/>
<dbReference type="RefSeq" id="WP_046752903.1">
    <property type="nucleotide sequence ID" value="NZ_JACKTZ010000014.1"/>
</dbReference>
<dbReference type="Proteomes" id="UP000192772">
    <property type="component" value="Unassembled WGS sequence"/>
</dbReference>
<accession>A0A0M2ZIY9</accession>
<reference evidence="2 3" key="1">
    <citation type="submission" date="2017-02" db="EMBL/GenBank/DDBJ databases">
        <title>The new phylogeny of genus Mycobacterium.</title>
        <authorList>
            <person name="Tortoli E."/>
            <person name="Trovato A."/>
            <person name="Cirillo D.M."/>
        </authorList>
    </citation>
    <scope>NUCLEOTIDE SEQUENCE [LARGE SCALE GENOMIC DNA]</scope>
    <source>
        <strain evidence="2 3">FI-09383</strain>
    </source>
</reference>
<evidence type="ECO:0000256" key="1">
    <source>
        <dbReference type="SAM" id="Phobius"/>
    </source>
</evidence>
<evidence type="ECO:0008006" key="4">
    <source>
        <dbReference type="Google" id="ProtNLM"/>
    </source>
</evidence>
<feature type="transmembrane region" description="Helical" evidence="1">
    <location>
        <begin position="77"/>
        <end position="96"/>
    </location>
</feature>
<dbReference type="EMBL" id="MVHP01000041">
    <property type="protein sequence ID" value="ORA59816.1"/>
    <property type="molecule type" value="Genomic_DNA"/>
</dbReference>